<dbReference type="Proteomes" id="UP001638806">
    <property type="component" value="Unassembled WGS sequence"/>
</dbReference>
<protein>
    <submittedName>
        <fullName evidence="1">Uncharacterized protein</fullName>
    </submittedName>
</protein>
<evidence type="ECO:0000313" key="1">
    <source>
        <dbReference type="EMBL" id="KAL3956406.1"/>
    </source>
</evidence>
<proteinExistence type="predicted"/>
<dbReference type="EMBL" id="JBGNUJ010000008">
    <property type="protein sequence ID" value="KAL3956406.1"/>
    <property type="molecule type" value="Genomic_DNA"/>
</dbReference>
<evidence type="ECO:0000313" key="2">
    <source>
        <dbReference type="Proteomes" id="UP001638806"/>
    </source>
</evidence>
<organism evidence="1 2">
    <name type="scientific">Purpureocillium lilacinum</name>
    <name type="common">Paecilomyces lilacinus</name>
    <dbReference type="NCBI Taxonomy" id="33203"/>
    <lineage>
        <taxon>Eukaryota</taxon>
        <taxon>Fungi</taxon>
        <taxon>Dikarya</taxon>
        <taxon>Ascomycota</taxon>
        <taxon>Pezizomycotina</taxon>
        <taxon>Sordariomycetes</taxon>
        <taxon>Hypocreomycetidae</taxon>
        <taxon>Hypocreales</taxon>
        <taxon>Ophiocordycipitaceae</taxon>
        <taxon>Purpureocillium</taxon>
    </lineage>
</organism>
<accession>A0ACC4DJE6</accession>
<comment type="caution">
    <text evidence="1">The sequence shown here is derived from an EMBL/GenBank/DDBJ whole genome shotgun (WGS) entry which is preliminary data.</text>
</comment>
<gene>
    <name evidence="1" type="ORF">ACCO45_009252</name>
</gene>
<keyword evidence="2" id="KW-1185">Reference proteome</keyword>
<sequence length="177" mass="18754">MASAGRIKFHVRSTLPRAGAAAAARTDTRLGHLHGSSHLAAPGVGLAGCQLLPRHAPPALSGAWIRDPSTRLAGVRQPPPWLALRALPTNDVRFTDADAPGLDGYPTALWGSWGAALPGLDSHHRTTTRQHPIYLTPDPPSINEENVFARFSGASRQTSAVCNGGPPRRCVSAVEYH</sequence>
<name>A0ACC4DJE6_PURLI</name>
<reference evidence="1" key="1">
    <citation type="submission" date="2024-12" db="EMBL/GenBank/DDBJ databases">
        <title>Comparative genomics and development of molecular markers within Purpureocillium lilacinum and among Purpureocillium species.</title>
        <authorList>
            <person name="Yeh Z.-Y."/>
            <person name="Ni N.-T."/>
            <person name="Lo P.-H."/>
            <person name="Mushyakhwo K."/>
            <person name="Lin C.-F."/>
            <person name="Nai Y.-S."/>
        </authorList>
    </citation>
    <scope>NUCLEOTIDE SEQUENCE</scope>
    <source>
        <strain evidence="1">NCHU-NPUST-175</strain>
    </source>
</reference>